<keyword evidence="2" id="KW-1185">Reference proteome</keyword>
<dbReference type="AlphaFoldDB" id="A0A016VP72"/>
<dbReference type="Proteomes" id="UP000024635">
    <property type="component" value="Unassembled WGS sequence"/>
</dbReference>
<dbReference type="EMBL" id="JARK01001342">
    <property type="protein sequence ID" value="EYC29389.1"/>
    <property type="molecule type" value="Genomic_DNA"/>
</dbReference>
<organism evidence="1 2">
    <name type="scientific">Ancylostoma ceylanicum</name>
    <dbReference type="NCBI Taxonomy" id="53326"/>
    <lineage>
        <taxon>Eukaryota</taxon>
        <taxon>Metazoa</taxon>
        <taxon>Ecdysozoa</taxon>
        <taxon>Nematoda</taxon>
        <taxon>Chromadorea</taxon>
        <taxon>Rhabditida</taxon>
        <taxon>Rhabditina</taxon>
        <taxon>Rhabditomorpha</taxon>
        <taxon>Strongyloidea</taxon>
        <taxon>Ancylostomatidae</taxon>
        <taxon>Ancylostomatinae</taxon>
        <taxon>Ancylostoma</taxon>
    </lineage>
</organism>
<protein>
    <submittedName>
        <fullName evidence="1">Uncharacterized protein</fullName>
    </submittedName>
</protein>
<comment type="caution">
    <text evidence="1">The sequence shown here is derived from an EMBL/GenBank/DDBJ whole genome shotgun (WGS) entry which is preliminary data.</text>
</comment>
<evidence type="ECO:0000313" key="1">
    <source>
        <dbReference type="EMBL" id="EYC29389.1"/>
    </source>
</evidence>
<proteinExistence type="predicted"/>
<reference evidence="2" key="1">
    <citation type="journal article" date="2015" name="Nat. Genet.">
        <title>The genome and transcriptome of the zoonotic hookworm Ancylostoma ceylanicum identify infection-specific gene families.</title>
        <authorList>
            <person name="Schwarz E.M."/>
            <person name="Hu Y."/>
            <person name="Antoshechkin I."/>
            <person name="Miller M.M."/>
            <person name="Sternberg P.W."/>
            <person name="Aroian R.V."/>
        </authorList>
    </citation>
    <scope>NUCLEOTIDE SEQUENCE</scope>
    <source>
        <strain evidence="2">HY135</strain>
    </source>
</reference>
<gene>
    <name evidence="1" type="primary">Acey_s0006.g2953</name>
    <name evidence="1" type="ORF">Y032_0006g2953</name>
</gene>
<name>A0A016VP72_9BILA</name>
<sequence>MRSLAGVEQVVMQTEMLVKADDGEECCEYRKAKTKRKPGVMGYIQHFTNLPTKRCPCEELSPLEACVGA</sequence>
<accession>A0A016VP72</accession>
<evidence type="ECO:0000313" key="2">
    <source>
        <dbReference type="Proteomes" id="UP000024635"/>
    </source>
</evidence>